<proteinExistence type="predicted"/>
<evidence type="ECO:0000313" key="1">
    <source>
        <dbReference type="EMBL" id="EOA96347.1"/>
    </source>
</evidence>
<evidence type="ECO:0000313" key="2">
    <source>
        <dbReference type="Proteomes" id="UP000296049"/>
    </source>
</evidence>
<name>R0L7U6_ANAPL</name>
<dbReference type="Proteomes" id="UP000296049">
    <property type="component" value="Unassembled WGS sequence"/>
</dbReference>
<dbReference type="EMBL" id="KB744027">
    <property type="protein sequence ID" value="EOA96347.1"/>
    <property type="molecule type" value="Genomic_DNA"/>
</dbReference>
<reference evidence="2" key="1">
    <citation type="journal article" date="2013" name="Nat. Genet.">
        <title>The duck genome and transcriptome provide insight into an avian influenza virus reservoir species.</title>
        <authorList>
            <person name="Huang Y."/>
            <person name="Li Y."/>
            <person name="Burt D.W."/>
            <person name="Chen H."/>
            <person name="Zhang Y."/>
            <person name="Qian W."/>
            <person name="Kim H."/>
            <person name="Gan S."/>
            <person name="Zhao Y."/>
            <person name="Li J."/>
            <person name="Yi K."/>
            <person name="Feng H."/>
            <person name="Zhu P."/>
            <person name="Li B."/>
            <person name="Liu Q."/>
            <person name="Fairley S."/>
            <person name="Magor K.E."/>
            <person name="Du Z."/>
            <person name="Hu X."/>
            <person name="Goodman L."/>
            <person name="Tafer H."/>
            <person name="Vignal A."/>
            <person name="Lee T."/>
            <person name="Kim K.W."/>
            <person name="Sheng Z."/>
            <person name="An Y."/>
            <person name="Searle S."/>
            <person name="Herrero J."/>
            <person name="Groenen M.A."/>
            <person name="Crooijmans R.P."/>
            <person name="Faraut T."/>
            <person name="Cai Q."/>
            <person name="Webster R.G."/>
            <person name="Aldridge J.R."/>
            <person name="Warren W.C."/>
            <person name="Bartschat S."/>
            <person name="Kehr S."/>
            <person name="Marz M."/>
            <person name="Stadler P.F."/>
            <person name="Smith J."/>
            <person name="Kraus R.H."/>
            <person name="Zhao Y."/>
            <person name="Ren L."/>
            <person name="Fei J."/>
            <person name="Morisson M."/>
            <person name="Kaiser P."/>
            <person name="Griffin D.K."/>
            <person name="Rao M."/>
            <person name="Pitel F."/>
            <person name="Wang J."/>
            <person name="Li N."/>
        </authorList>
    </citation>
    <scope>NUCLEOTIDE SEQUENCE [LARGE SCALE GENOMIC DNA]</scope>
</reference>
<protein>
    <submittedName>
        <fullName evidence="1">Uncharacterized protein</fullName>
    </submittedName>
</protein>
<gene>
    <name evidence="1" type="ORF">Anapl_11835</name>
</gene>
<dbReference type="AlphaFoldDB" id="R0L7U6"/>
<organism evidence="1 2">
    <name type="scientific">Anas platyrhynchos</name>
    <name type="common">Mallard</name>
    <name type="synonym">Anas boschas</name>
    <dbReference type="NCBI Taxonomy" id="8839"/>
    <lineage>
        <taxon>Eukaryota</taxon>
        <taxon>Metazoa</taxon>
        <taxon>Chordata</taxon>
        <taxon>Craniata</taxon>
        <taxon>Vertebrata</taxon>
        <taxon>Euteleostomi</taxon>
        <taxon>Archelosauria</taxon>
        <taxon>Archosauria</taxon>
        <taxon>Dinosauria</taxon>
        <taxon>Saurischia</taxon>
        <taxon>Theropoda</taxon>
        <taxon>Coelurosauria</taxon>
        <taxon>Aves</taxon>
        <taxon>Neognathae</taxon>
        <taxon>Galloanserae</taxon>
        <taxon>Anseriformes</taxon>
        <taxon>Anatidae</taxon>
        <taxon>Anatinae</taxon>
        <taxon>Anas</taxon>
    </lineage>
</organism>
<accession>R0L7U6</accession>
<keyword evidence="2" id="KW-1185">Reference proteome</keyword>
<sequence length="143" mass="15813">MVSGTHLIVTRSLLWKSYNHVKLRLVQEQAAGCTGPEPDLLFALTQGSCLHGVSTRLWRVAQTQHSASSELQEEPACKYRLSQQQISATRRALQQILLEGVGTSLNSSHHEHLAASCTSLNRMQTLVRAAFTEKGTRKSSCQK</sequence>